<evidence type="ECO:0000256" key="1">
    <source>
        <dbReference type="ARBA" id="ARBA00004429"/>
    </source>
</evidence>
<keyword evidence="6 8" id="KW-1133">Transmembrane helix</keyword>
<keyword evidence="4" id="KW-0997">Cell inner membrane</keyword>
<feature type="transmembrane region" description="Helical" evidence="8">
    <location>
        <begin position="67"/>
        <end position="89"/>
    </location>
</feature>
<dbReference type="GO" id="GO:0015528">
    <property type="term" value="F:lactose:proton symporter activity"/>
    <property type="evidence" value="ECO:0007669"/>
    <property type="project" value="TreeGrafter"/>
</dbReference>
<evidence type="ECO:0000313" key="10">
    <source>
        <dbReference type="EMBL" id="CBX69593.1"/>
    </source>
</evidence>
<gene>
    <name evidence="10" type="ORF">YEW_DZ17280</name>
</gene>
<keyword evidence="2" id="KW-0813">Transport</keyword>
<evidence type="ECO:0000256" key="7">
    <source>
        <dbReference type="ARBA" id="ARBA00023136"/>
    </source>
</evidence>
<evidence type="ECO:0000256" key="6">
    <source>
        <dbReference type="ARBA" id="ARBA00022989"/>
    </source>
</evidence>
<dbReference type="EMBL" id="FR718501">
    <property type="protein sequence ID" value="CBX69593.1"/>
    <property type="molecule type" value="Genomic_DNA"/>
</dbReference>
<evidence type="ECO:0000259" key="9">
    <source>
        <dbReference type="Pfam" id="PF12832"/>
    </source>
</evidence>
<evidence type="ECO:0000256" key="2">
    <source>
        <dbReference type="ARBA" id="ARBA00022448"/>
    </source>
</evidence>
<feature type="transmembrane region" description="Helical" evidence="8">
    <location>
        <begin position="12"/>
        <end position="30"/>
    </location>
</feature>
<accession>F4MUT5</accession>
<dbReference type="SUPFAM" id="SSF103473">
    <property type="entry name" value="MFS general substrate transporter"/>
    <property type="match status" value="1"/>
</dbReference>
<comment type="subcellular location">
    <subcellularLocation>
        <location evidence="1">Cell inner membrane</location>
        <topology evidence="1">Multi-pass membrane protein</topology>
    </subcellularLocation>
</comment>
<evidence type="ECO:0000256" key="5">
    <source>
        <dbReference type="ARBA" id="ARBA00022692"/>
    </source>
</evidence>
<dbReference type="InterPro" id="IPR024989">
    <property type="entry name" value="MFS_assoc_dom"/>
</dbReference>
<evidence type="ECO:0000256" key="4">
    <source>
        <dbReference type="ARBA" id="ARBA00022519"/>
    </source>
</evidence>
<dbReference type="PANTHER" id="PTHR23522:SF10">
    <property type="entry name" value="3-PHENYLPROPIONIC ACID TRANSPORTER-RELATED"/>
    <property type="match status" value="1"/>
</dbReference>
<dbReference type="AlphaFoldDB" id="F4MUT5"/>
<dbReference type="GO" id="GO:0030395">
    <property type="term" value="F:lactose binding"/>
    <property type="evidence" value="ECO:0007669"/>
    <property type="project" value="TreeGrafter"/>
</dbReference>
<name>F4MUT5_YEREN</name>
<evidence type="ECO:0000256" key="8">
    <source>
        <dbReference type="SAM" id="Phobius"/>
    </source>
</evidence>
<feature type="transmembrane region" description="Helical" evidence="8">
    <location>
        <begin position="95"/>
        <end position="114"/>
    </location>
</feature>
<keyword evidence="7 8" id="KW-0472">Membrane</keyword>
<dbReference type="Pfam" id="PF12832">
    <property type="entry name" value="MFS_1_like"/>
    <property type="match status" value="1"/>
</dbReference>
<keyword evidence="5 8" id="KW-0812">Transmembrane</keyword>
<keyword evidence="3" id="KW-1003">Cell membrane</keyword>
<dbReference type="PANTHER" id="PTHR23522">
    <property type="entry name" value="BLL5896 PROTEIN"/>
    <property type="match status" value="1"/>
</dbReference>
<evidence type="ECO:0000256" key="3">
    <source>
        <dbReference type="ARBA" id="ARBA00022475"/>
    </source>
</evidence>
<organism evidence="10">
    <name type="scientific">Yersinia enterocolitica W22703</name>
    <dbReference type="NCBI Taxonomy" id="913028"/>
    <lineage>
        <taxon>Bacteria</taxon>
        <taxon>Pseudomonadati</taxon>
        <taxon>Pseudomonadota</taxon>
        <taxon>Gammaproteobacteria</taxon>
        <taxon>Enterobacterales</taxon>
        <taxon>Yersiniaceae</taxon>
        <taxon>Yersinia</taxon>
    </lineage>
</organism>
<sequence length="186" mass="20518">MVLQSTRWLSLSYFTYFFSYGIFLPFWGIWLQGEGIPPETMGILLGAGLISRFLGSLIIAPSVKDPSYLVTAIRILALLTLAFAVGFWFGHGWAWLMVIIAGFNLFFWPISATYRCAGGDLAKTDIHGLWQGSAMGVAGFCYWFCIDRQVSVSLGSPGDSLQFAVWCFSHVTGSITETQRDASGRS</sequence>
<dbReference type="GO" id="GO:0005886">
    <property type="term" value="C:plasma membrane"/>
    <property type="evidence" value="ECO:0007669"/>
    <property type="project" value="UniProtKB-SubCell"/>
</dbReference>
<proteinExistence type="predicted"/>
<dbReference type="Gene3D" id="1.20.1250.20">
    <property type="entry name" value="MFS general substrate transporter like domains"/>
    <property type="match status" value="1"/>
</dbReference>
<reference evidence="10" key="1">
    <citation type="journal article" date="2011" name="BMC Genomics">
        <title>Shotgun sequencing of Yersinia enterocolitica strain W22703 (biotype 2, serotype O:9): genomic evidence for oscillation between invertebrates and mammals.</title>
        <authorList>
            <person name="Fuchs T.M."/>
            <person name="Brandt K."/>
            <person name="Starke M."/>
            <person name="Rattei T."/>
        </authorList>
    </citation>
    <scope>NUCLEOTIDE SEQUENCE</scope>
</reference>
<dbReference type="InterPro" id="IPR036259">
    <property type="entry name" value="MFS_trans_sf"/>
</dbReference>
<protein>
    <recommendedName>
        <fullName evidence="9">Major facilitator superfamily associated domain-containing protein</fullName>
    </recommendedName>
</protein>
<feature type="transmembrane region" description="Helical" evidence="8">
    <location>
        <begin position="42"/>
        <end position="60"/>
    </location>
</feature>
<feature type="domain" description="Major facilitator superfamily associated" evidence="9">
    <location>
        <begin position="8"/>
        <end position="110"/>
    </location>
</feature>